<dbReference type="CDD" id="cd02064">
    <property type="entry name" value="FAD_synthetase_N"/>
    <property type="match status" value="1"/>
</dbReference>
<evidence type="ECO:0000313" key="16">
    <source>
        <dbReference type="EMBL" id="EEG73233.1"/>
    </source>
</evidence>
<dbReference type="InterPro" id="IPR015864">
    <property type="entry name" value="FAD_synthase"/>
</dbReference>
<evidence type="ECO:0000256" key="13">
    <source>
        <dbReference type="ARBA" id="ARBA00049494"/>
    </source>
</evidence>
<comment type="similarity">
    <text evidence="14">Belongs to the ribF family.</text>
</comment>
<dbReference type="GO" id="GO:0009398">
    <property type="term" value="P:FMN biosynthetic process"/>
    <property type="evidence" value="ECO:0007669"/>
    <property type="project" value="UniProtKB-UniRule"/>
</dbReference>
<comment type="pathway">
    <text evidence="1 14">Cofactor biosynthesis; FAD biosynthesis; FAD from FMN: step 1/1.</text>
</comment>
<evidence type="ECO:0000256" key="5">
    <source>
        <dbReference type="ARBA" id="ARBA00022679"/>
    </source>
</evidence>
<dbReference type="HOGENOM" id="CLU_048437_0_2_9"/>
<comment type="catalytic activity">
    <reaction evidence="12 14">
        <text>riboflavin + ATP = FMN + ADP + H(+)</text>
        <dbReference type="Rhea" id="RHEA:14357"/>
        <dbReference type="ChEBI" id="CHEBI:15378"/>
        <dbReference type="ChEBI" id="CHEBI:30616"/>
        <dbReference type="ChEBI" id="CHEBI:57986"/>
        <dbReference type="ChEBI" id="CHEBI:58210"/>
        <dbReference type="ChEBI" id="CHEBI:456216"/>
        <dbReference type="EC" id="2.7.1.26"/>
    </reaction>
</comment>
<sequence>MQYIKGLEAYEADGRSAVTLGKFDGLHLGHKKLTDMVKEYGRQDDIKSIVCAFDMSVLWEKKGISREVLMTKDERKNHLEEEVDCLVDCPFTEEFSRMEAEEFIENVICNIFRAAYVVVGTDFRFGHGKRGDIHMLQAYARKYDYELIVIEKERREGHIISSTYIKQILKEGNMPFVCELLGYPYGLQGVVEHGKKLGRRLGFPTFNVAPAREKVMPPNGVYLNRVQVDGVWYDGIANIGVKPTVSDEERLLVESYLFDYSGDAYGKEVQIELLEFCRPEQKFADVEEMKKCVAGDIAFGRQYFEMAAD</sequence>
<evidence type="ECO:0000256" key="9">
    <source>
        <dbReference type="ARBA" id="ARBA00022827"/>
    </source>
</evidence>
<reference evidence="16" key="2">
    <citation type="submission" date="2013-06" db="EMBL/GenBank/DDBJ databases">
        <title>Draft genome sequence of Clostridium hylemonae (DSM 15053).</title>
        <authorList>
            <person name="Sudarsanam P."/>
            <person name="Ley R."/>
            <person name="Guruge J."/>
            <person name="Turnbaugh P.J."/>
            <person name="Mahowald M."/>
            <person name="Liep D."/>
            <person name="Gordon J."/>
        </authorList>
    </citation>
    <scope>NUCLEOTIDE SEQUENCE</scope>
    <source>
        <strain evidence="16">DSM 15053</strain>
    </source>
</reference>
<dbReference type="InterPro" id="IPR002606">
    <property type="entry name" value="Riboflavin_kinase_bac"/>
</dbReference>
<evidence type="ECO:0000256" key="3">
    <source>
        <dbReference type="ARBA" id="ARBA00022630"/>
    </source>
</evidence>
<dbReference type="NCBIfam" id="NF004162">
    <property type="entry name" value="PRK05627.1-5"/>
    <property type="match status" value="1"/>
</dbReference>
<dbReference type="Pfam" id="PF01687">
    <property type="entry name" value="Flavokinase"/>
    <property type="match status" value="1"/>
</dbReference>
<evidence type="ECO:0000313" key="17">
    <source>
        <dbReference type="Proteomes" id="UP000004893"/>
    </source>
</evidence>
<evidence type="ECO:0000256" key="6">
    <source>
        <dbReference type="ARBA" id="ARBA00022695"/>
    </source>
</evidence>
<feature type="domain" description="Riboflavin kinase" evidence="15">
    <location>
        <begin position="180"/>
        <end position="305"/>
    </location>
</feature>
<evidence type="ECO:0000256" key="14">
    <source>
        <dbReference type="PIRNR" id="PIRNR004491"/>
    </source>
</evidence>
<dbReference type="UniPathway" id="UPA00276">
    <property type="reaction ID" value="UER00406"/>
</dbReference>
<dbReference type="Pfam" id="PF06574">
    <property type="entry name" value="FAD_syn"/>
    <property type="match status" value="1"/>
</dbReference>
<dbReference type="PANTHER" id="PTHR22749:SF6">
    <property type="entry name" value="RIBOFLAVIN KINASE"/>
    <property type="match status" value="1"/>
</dbReference>
<keyword evidence="6 14" id="KW-0548">Nucleotidyltransferase</keyword>
<dbReference type="InterPro" id="IPR015865">
    <property type="entry name" value="Riboflavin_kinase_bac/euk"/>
</dbReference>
<dbReference type="AlphaFoldDB" id="C0C3P1"/>
<reference evidence="16" key="1">
    <citation type="submission" date="2009-02" db="EMBL/GenBank/DDBJ databases">
        <authorList>
            <person name="Fulton L."/>
            <person name="Clifton S."/>
            <person name="Fulton B."/>
            <person name="Xu J."/>
            <person name="Minx P."/>
            <person name="Pepin K.H."/>
            <person name="Johnson M."/>
            <person name="Bhonagiri V."/>
            <person name="Nash W.E."/>
            <person name="Mardis E.R."/>
            <person name="Wilson R.K."/>
        </authorList>
    </citation>
    <scope>NUCLEOTIDE SEQUENCE [LARGE SCALE GENOMIC DNA]</scope>
    <source>
        <strain evidence="16">DSM 15053</strain>
    </source>
</reference>
<dbReference type="InterPro" id="IPR023465">
    <property type="entry name" value="Riboflavin_kinase_dom_sf"/>
</dbReference>
<dbReference type="PANTHER" id="PTHR22749">
    <property type="entry name" value="RIBOFLAVIN KINASE/FMN ADENYLYLTRANSFERASE"/>
    <property type="match status" value="1"/>
</dbReference>
<dbReference type="InterPro" id="IPR014729">
    <property type="entry name" value="Rossmann-like_a/b/a_fold"/>
</dbReference>
<accession>C0C3P1</accession>
<dbReference type="eggNOG" id="COG0196">
    <property type="taxonomic scope" value="Bacteria"/>
</dbReference>
<dbReference type="GO" id="GO:0006747">
    <property type="term" value="P:FAD biosynthetic process"/>
    <property type="evidence" value="ECO:0007669"/>
    <property type="project" value="UniProtKB-UniRule"/>
</dbReference>
<evidence type="ECO:0000259" key="15">
    <source>
        <dbReference type="SMART" id="SM00904"/>
    </source>
</evidence>
<dbReference type="GO" id="GO:0003919">
    <property type="term" value="F:FMN adenylyltransferase activity"/>
    <property type="evidence" value="ECO:0007669"/>
    <property type="project" value="UniProtKB-UniRule"/>
</dbReference>
<dbReference type="SMART" id="SM00904">
    <property type="entry name" value="Flavokinase"/>
    <property type="match status" value="1"/>
</dbReference>
<dbReference type="SUPFAM" id="SSF82114">
    <property type="entry name" value="Riboflavin kinase-like"/>
    <property type="match status" value="1"/>
</dbReference>
<dbReference type="EC" id="2.7.7.2" evidence="14"/>
<evidence type="ECO:0000256" key="1">
    <source>
        <dbReference type="ARBA" id="ARBA00004726"/>
    </source>
</evidence>
<dbReference type="PIRSF" id="PIRSF004491">
    <property type="entry name" value="FAD_Synth"/>
    <property type="match status" value="1"/>
</dbReference>
<evidence type="ECO:0000256" key="10">
    <source>
        <dbReference type="ARBA" id="ARBA00022840"/>
    </source>
</evidence>
<dbReference type="NCBIfam" id="TIGR00083">
    <property type="entry name" value="ribF"/>
    <property type="match status" value="1"/>
</dbReference>
<comment type="catalytic activity">
    <reaction evidence="13 14">
        <text>FMN + ATP + H(+) = FAD + diphosphate</text>
        <dbReference type="Rhea" id="RHEA:17237"/>
        <dbReference type="ChEBI" id="CHEBI:15378"/>
        <dbReference type="ChEBI" id="CHEBI:30616"/>
        <dbReference type="ChEBI" id="CHEBI:33019"/>
        <dbReference type="ChEBI" id="CHEBI:57692"/>
        <dbReference type="ChEBI" id="CHEBI:58210"/>
        <dbReference type="EC" id="2.7.7.2"/>
    </reaction>
</comment>
<keyword evidence="10 14" id="KW-0067">ATP-binding</keyword>
<dbReference type="EMBL" id="ABYI02000029">
    <property type="protein sequence ID" value="EEG73233.1"/>
    <property type="molecule type" value="Genomic_DNA"/>
</dbReference>
<comment type="caution">
    <text evidence="16">The sequence shown here is derived from an EMBL/GenBank/DDBJ whole genome shotgun (WGS) entry which is preliminary data.</text>
</comment>
<dbReference type="Gene3D" id="3.40.50.620">
    <property type="entry name" value="HUPs"/>
    <property type="match status" value="1"/>
</dbReference>
<comment type="pathway">
    <text evidence="2 14">Cofactor biosynthesis; FMN biosynthesis; FMN from riboflavin (ATP route): step 1/1.</text>
</comment>
<evidence type="ECO:0000256" key="8">
    <source>
        <dbReference type="ARBA" id="ARBA00022777"/>
    </source>
</evidence>
<evidence type="ECO:0000256" key="2">
    <source>
        <dbReference type="ARBA" id="ARBA00005201"/>
    </source>
</evidence>
<dbReference type="UniPathway" id="UPA00277">
    <property type="reaction ID" value="UER00407"/>
</dbReference>
<dbReference type="RefSeq" id="WP_006444062.1">
    <property type="nucleotide sequence ID" value="NZ_CP036524.1"/>
</dbReference>
<gene>
    <name evidence="16" type="primary">ribF</name>
    <name evidence="16" type="ORF">CLOHYLEM_06703</name>
</gene>
<evidence type="ECO:0000256" key="7">
    <source>
        <dbReference type="ARBA" id="ARBA00022741"/>
    </source>
</evidence>
<name>C0C3P1_9FIRM</name>
<proteinExistence type="inferred from homology"/>
<dbReference type="STRING" id="553973.CLOHYLEM_06703"/>
<evidence type="ECO:0000256" key="11">
    <source>
        <dbReference type="ARBA" id="ARBA00023268"/>
    </source>
</evidence>
<dbReference type="GO" id="GO:0009231">
    <property type="term" value="P:riboflavin biosynthetic process"/>
    <property type="evidence" value="ECO:0007669"/>
    <property type="project" value="InterPro"/>
</dbReference>
<keyword evidence="17" id="KW-1185">Reference proteome</keyword>
<dbReference type="EC" id="2.7.1.26" evidence="14"/>
<dbReference type="SUPFAM" id="SSF52374">
    <property type="entry name" value="Nucleotidylyl transferase"/>
    <property type="match status" value="1"/>
</dbReference>
<evidence type="ECO:0000256" key="12">
    <source>
        <dbReference type="ARBA" id="ARBA00047880"/>
    </source>
</evidence>
<keyword evidence="7 14" id="KW-0547">Nucleotide-binding</keyword>
<keyword evidence="11" id="KW-0511">Multifunctional enzyme</keyword>
<keyword evidence="8 14" id="KW-0418">Kinase</keyword>
<keyword evidence="3 14" id="KW-0285">Flavoprotein</keyword>
<keyword evidence="9 14" id="KW-0274">FAD</keyword>
<organism evidence="16 17">
    <name type="scientific">[Clostridium] hylemonae DSM 15053</name>
    <dbReference type="NCBI Taxonomy" id="553973"/>
    <lineage>
        <taxon>Bacteria</taxon>
        <taxon>Bacillati</taxon>
        <taxon>Bacillota</taxon>
        <taxon>Clostridia</taxon>
        <taxon>Lachnospirales</taxon>
        <taxon>Lachnospiraceae</taxon>
    </lineage>
</organism>
<keyword evidence="5 14" id="KW-0808">Transferase</keyword>
<dbReference type="GO" id="GO:0005524">
    <property type="term" value="F:ATP binding"/>
    <property type="evidence" value="ECO:0007669"/>
    <property type="project" value="UniProtKB-UniRule"/>
</dbReference>
<dbReference type="Gene3D" id="2.40.30.30">
    <property type="entry name" value="Riboflavin kinase-like"/>
    <property type="match status" value="1"/>
</dbReference>
<dbReference type="GO" id="GO:0008531">
    <property type="term" value="F:riboflavin kinase activity"/>
    <property type="evidence" value="ECO:0007669"/>
    <property type="project" value="UniProtKB-UniRule"/>
</dbReference>
<dbReference type="InterPro" id="IPR023468">
    <property type="entry name" value="Riboflavin_kinase"/>
</dbReference>
<dbReference type="Proteomes" id="UP000004893">
    <property type="component" value="Unassembled WGS sequence"/>
</dbReference>
<evidence type="ECO:0000256" key="4">
    <source>
        <dbReference type="ARBA" id="ARBA00022643"/>
    </source>
</evidence>
<dbReference type="OrthoDB" id="9803667at2"/>
<keyword evidence="4 14" id="KW-0288">FMN</keyword>
<protein>
    <recommendedName>
        <fullName evidence="14">Riboflavin biosynthesis protein</fullName>
    </recommendedName>
    <domain>
        <recommendedName>
            <fullName evidence="14">Riboflavin kinase</fullName>
            <ecNumber evidence="14">2.7.1.26</ecNumber>
        </recommendedName>
        <alternativeName>
            <fullName evidence="14">Flavokinase</fullName>
        </alternativeName>
    </domain>
    <domain>
        <recommendedName>
            <fullName evidence="14">FMN adenylyltransferase</fullName>
            <ecNumber evidence="14">2.7.7.2</ecNumber>
        </recommendedName>
        <alternativeName>
            <fullName evidence="14">FAD pyrophosphorylase</fullName>
        </alternativeName>
        <alternativeName>
            <fullName evidence="14">FAD synthase</fullName>
        </alternativeName>
    </domain>
</protein>